<keyword evidence="1" id="KW-1133">Transmembrane helix</keyword>
<name>A0A0R1S579_9LACO</name>
<evidence type="ECO:0000313" key="2">
    <source>
        <dbReference type="EMBL" id="KRL64144.1"/>
    </source>
</evidence>
<evidence type="ECO:0000313" key="3">
    <source>
        <dbReference type="Proteomes" id="UP000052013"/>
    </source>
</evidence>
<protein>
    <recommendedName>
        <fullName evidence="4">DUF3290 domain-containing protein</fullName>
    </recommendedName>
</protein>
<feature type="transmembrane region" description="Helical" evidence="1">
    <location>
        <begin position="18"/>
        <end position="38"/>
    </location>
</feature>
<evidence type="ECO:0008006" key="4">
    <source>
        <dbReference type="Google" id="ProtNLM"/>
    </source>
</evidence>
<dbReference type="RefSeq" id="WP_057865835.1">
    <property type="nucleotide sequence ID" value="NZ_AZEY01000098.1"/>
</dbReference>
<reference evidence="2 3" key="1">
    <citation type="journal article" date="2015" name="Genome Announc.">
        <title>Expanding the biotechnology potential of lactobacilli through comparative genomics of 213 strains and associated genera.</title>
        <authorList>
            <person name="Sun Z."/>
            <person name="Harris H.M."/>
            <person name="McCann A."/>
            <person name="Guo C."/>
            <person name="Argimon S."/>
            <person name="Zhang W."/>
            <person name="Yang X."/>
            <person name="Jeffery I.B."/>
            <person name="Cooney J.C."/>
            <person name="Kagawa T.F."/>
            <person name="Liu W."/>
            <person name="Song Y."/>
            <person name="Salvetti E."/>
            <person name="Wrobel A."/>
            <person name="Rasinkangas P."/>
            <person name="Parkhill J."/>
            <person name="Rea M.C."/>
            <person name="O'Sullivan O."/>
            <person name="Ritari J."/>
            <person name="Douillard F.P."/>
            <person name="Paul Ross R."/>
            <person name="Yang R."/>
            <person name="Briner A.E."/>
            <person name="Felis G.E."/>
            <person name="de Vos W.M."/>
            <person name="Barrangou R."/>
            <person name="Klaenhammer T.R."/>
            <person name="Caufield P.W."/>
            <person name="Cui Y."/>
            <person name="Zhang H."/>
            <person name="O'Toole P.W."/>
        </authorList>
    </citation>
    <scope>NUCLEOTIDE SEQUENCE [LARGE SCALE GENOMIC DNA]</scope>
    <source>
        <strain evidence="2 3">DSM 14421</strain>
    </source>
</reference>
<comment type="caution">
    <text evidence="2">The sequence shown here is derived from an EMBL/GenBank/DDBJ whole genome shotgun (WGS) entry which is preliminary data.</text>
</comment>
<accession>A0A0R1S579</accession>
<dbReference type="InterPro" id="IPR021707">
    <property type="entry name" value="DUF3290"/>
</dbReference>
<dbReference type="Pfam" id="PF11694">
    <property type="entry name" value="DUF3290"/>
    <property type="match status" value="1"/>
</dbReference>
<keyword evidence="1" id="KW-0472">Membrane</keyword>
<organism evidence="2 3">
    <name type="scientific">Lentilactobacillus diolivorans DSM 14421</name>
    <dbReference type="NCBI Taxonomy" id="1423739"/>
    <lineage>
        <taxon>Bacteria</taxon>
        <taxon>Bacillati</taxon>
        <taxon>Bacillota</taxon>
        <taxon>Bacilli</taxon>
        <taxon>Lactobacillales</taxon>
        <taxon>Lactobacillaceae</taxon>
        <taxon>Lentilactobacillus</taxon>
    </lineage>
</organism>
<sequence length="149" mass="17319">MTFYTYNYLHATQHTWQYARVIVISILVVIFILFMLHYLRNKMDIKYKDLSVIIATLLLLILGMQYDDYSNIKSSSQQTGQMTTLVKEVAKRLDVQTDEVSVNATSQNQNLLVKTPKGYYRVDFNTDGSQFVLEKVDLHQANNIQVEDK</sequence>
<dbReference type="Proteomes" id="UP000052013">
    <property type="component" value="Unassembled WGS sequence"/>
</dbReference>
<dbReference type="EMBL" id="AZEY01000098">
    <property type="protein sequence ID" value="KRL64144.1"/>
    <property type="molecule type" value="Genomic_DNA"/>
</dbReference>
<keyword evidence="1" id="KW-0812">Transmembrane</keyword>
<gene>
    <name evidence="2" type="ORF">FC85_GL001417</name>
</gene>
<dbReference type="STRING" id="1423739.FC85_GL001417"/>
<feature type="transmembrane region" description="Helical" evidence="1">
    <location>
        <begin position="50"/>
        <end position="66"/>
    </location>
</feature>
<dbReference type="AlphaFoldDB" id="A0A0R1S579"/>
<evidence type="ECO:0000256" key="1">
    <source>
        <dbReference type="SAM" id="Phobius"/>
    </source>
</evidence>
<proteinExistence type="predicted"/>
<dbReference type="PATRIC" id="fig|1423739.3.peg.1481"/>